<dbReference type="InterPro" id="IPR011051">
    <property type="entry name" value="RmlC_Cupin_sf"/>
</dbReference>
<dbReference type="InterPro" id="IPR014710">
    <property type="entry name" value="RmlC-like_jellyroll"/>
</dbReference>
<organism evidence="2 3">
    <name type="scientific">Arthrobacter halodurans</name>
    <dbReference type="NCBI Taxonomy" id="516699"/>
    <lineage>
        <taxon>Bacteria</taxon>
        <taxon>Bacillati</taxon>
        <taxon>Actinomycetota</taxon>
        <taxon>Actinomycetes</taxon>
        <taxon>Micrococcales</taxon>
        <taxon>Micrococcaceae</taxon>
        <taxon>Arthrobacter</taxon>
    </lineage>
</organism>
<dbReference type="SUPFAM" id="SSF51182">
    <property type="entry name" value="RmlC-like cupins"/>
    <property type="match status" value="1"/>
</dbReference>
<proteinExistence type="predicted"/>
<evidence type="ECO:0000259" key="1">
    <source>
        <dbReference type="Pfam" id="PF07883"/>
    </source>
</evidence>
<dbReference type="RefSeq" id="WP_373970145.1">
    <property type="nucleotide sequence ID" value="NZ_JBHDLJ010000001.1"/>
</dbReference>
<reference evidence="2 3" key="1">
    <citation type="submission" date="2024-09" db="EMBL/GenBank/DDBJ databases">
        <authorList>
            <person name="Salinas-Garcia M.A."/>
            <person name="Prieme A."/>
        </authorList>
    </citation>
    <scope>NUCLEOTIDE SEQUENCE [LARGE SCALE GENOMIC DNA]</scope>
    <source>
        <strain evidence="2 3">DSM 21081</strain>
    </source>
</reference>
<dbReference type="InterPro" id="IPR013096">
    <property type="entry name" value="Cupin_2"/>
</dbReference>
<name>A0ABV4UHS0_9MICC</name>
<keyword evidence="3" id="KW-1185">Reference proteome</keyword>
<dbReference type="Pfam" id="PF07883">
    <property type="entry name" value="Cupin_2"/>
    <property type="match status" value="1"/>
</dbReference>
<dbReference type="Gene3D" id="2.60.120.10">
    <property type="entry name" value="Jelly Rolls"/>
    <property type="match status" value="1"/>
</dbReference>
<feature type="domain" description="Cupin type-2" evidence="1">
    <location>
        <begin position="17"/>
        <end position="88"/>
    </location>
</feature>
<sequence length="92" mass="9951">MATGETQIDTGSLRVTRWEIEPGGAIPLHRHEHEYVVVPLVDATLHVVEADGSEAAVELRVGRSYARPAGARHTVANRGSAPLAFVEIERLS</sequence>
<evidence type="ECO:0000313" key="2">
    <source>
        <dbReference type="EMBL" id="MFB0832970.1"/>
    </source>
</evidence>
<dbReference type="Proteomes" id="UP001575652">
    <property type="component" value="Unassembled WGS sequence"/>
</dbReference>
<gene>
    <name evidence="2" type="ORF">ACETWP_00025</name>
</gene>
<comment type="caution">
    <text evidence="2">The sequence shown here is derived from an EMBL/GenBank/DDBJ whole genome shotgun (WGS) entry which is preliminary data.</text>
</comment>
<protein>
    <submittedName>
        <fullName evidence="2">Cupin domain-containing protein</fullName>
    </submittedName>
</protein>
<evidence type="ECO:0000313" key="3">
    <source>
        <dbReference type="Proteomes" id="UP001575652"/>
    </source>
</evidence>
<dbReference type="EMBL" id="JBHDLJ010000001">
    <property type="protein sequence ID" value="MFB0832970.1"/>
    <property type="molecule type" value="Genomic_DNA"/>
</dbReference>
<accession>A0ABV4UHS0</accession>